<protein>
    <submittedName>
        <fullName evidence="7">Uncharacterized protein</fullName>
    </submittedName>
</protein>
<evidence type="ECO:0000256" key="4">
    <source>
        <dbReference type="PIRSR" id="PIRSR000103-1"/>
    </source>
</evidence>
<comment type="caution">
    <text evidence="7">The sequence shown here is derived from an EMBL/GenBank/DDBJ whole genome shotgun (WGS) entry which is preliminary data.</text>
</comment>
<sequence>MNSETPQVAYIGIGAIGYEIAQNIHKHLISTTGKPLLIHNRTLTRAEALKKRVPDIQIAETLIQVAEQANIIFTCLLNDTAVTQVIDTLLSHGLKPGTIIIDQSTIAPAMTQQLVEKIQHHNDCHFVACPIMGPPAKARAAALIILAAGDANILEKKVLPILIPATGPKAIRLGNEPKKALQMKLTGNYFITSLVEMVAEGTTLAEASGVGQEKVQELMDALFPGSVIPAYTNRMVQNTFFNEFHFPLTSAKKDATHILNMANEYNVKLPVTEIFMDHLNTVVNDLGDYDITGVVAQTRREAGLNPDGSTRPVPEK</sequence>
<dbReference type="Proteomes" id="UP000646827">
    <property type="component" value="Unassembled WGS sequence"/>
</dbReference>
<dbReference type="InterPro" id="IPR006115">
    <property type="entry name" value="6PGDH_NADP-bd"/>
</dbReference>
<organism evidence="7 8">
    <name type="scientific">Circinella minor</name>
    <dbReference type="NCBI Taxonomy" id="1195481"/>
    <lineage>
        <taxon>Eukaryota</taxon>
        <taxon>Fungi</taxon>
        <taxon>Fungi incertae sedis</taxon>
        <taxon>Mucoromycota</taxon>
        <taxon>Mucoromycotina</taxon>
        <taxon>Mucoromycetes</taxon>
        <taxon>Mucorales</taxon>
        <taxon>Lichtheimiaceae</taxon>
        <taxon>Circinella</taxon>
    </lineage>
</organism>
<dbReference type="InterPro" id="IPR013328">
    <property type="entry name" value="6PGD_dom2"/>
</dbReference>
<dbReference type="EMBL" id="JAEPRB010000018">
    <property type="protein sequence ID" value="KAG2226251.1"/>
    <property type="molecule type" value="Genomic_DNA"/>
</dbReference>
<dbReference type="Pfam" id="PF03446">
    <property type="entry name" value="NAD_binding_2"/>
    <property type="match status" value="1"/>
</dbReference>
<dbReference type="SUPFAM" id="SSF51735">
    <property type="entry name" value="NAD(P)-binding Rossmann-fold domains"/>
    <property type="match status" value="1"/>
</dbReference>
<keyword evidence="8" id="KW-1185">Reference proteome</keyword>
<dbReference type="PANTHER" id="PTHR43580:SF8">
    <property type="entry name" value="6-PHOSPHOGLUCONATE DEHYDROGENASE NADP-BINDING DOMAIN-CONTAINING PROTEIN-RELATED"/>
    <property type="match status" value="1"/>
</dbReference>
<dbReference type="Pfam" id="PF14833">
    <property type="entry name" value="NAD_binding_11"/>
    <property type="match status" value="1"/>
</dbReference>
<dbReference type="Gene3D" id="3.40.50.720">
    <property type="entry name" value="NAD(P)-binding Rossmann-like Domain"/>
    <property type="match status" value="1"/>
</dbReference>
<gene>
    <name evidence="7" type="ORF">INT45_005923</name>
</gene>
<dbReference type="SUPFAM" id="SSF48179">
    <property type="entry name" value="6-phosphogluconate dehydrogenase C-terminal domain-like"/>
    <property type="match status" value="1"/>
</dbReference>
<keyword evidence="3" id="KW-0520">NAD</keyword>
<reference evidence="7 8" key="1">
    <citation type="submission" date="2020-12" db="EMBL/GenBank/DDBJ databases">
        <title>Metabolic potential, ecology and presence of endohyphal bacteria is reflected in genomic diversity of Mucoromycotina.</title>
        <authorList>
            <person name="Muszewska A."/>
            <person name="Okrasinska A."/>
            <person name="Steczkiewicz K."/>
            <person name="Drgas O."/>
            <person name="Orlowska M."/>
            <person name="Perlinska-Lenart U."/>
            <person name="Aleksandrzak-Piekarczyk T."/>
            <person name="Szatraj K."/>
            <person name="Zielenkiewicz U."/>
            <person name="Pilsyk S."/>
            <person name="Malc E."/>
            <person name="Mieczkowski P."/>
            <person name="Kruszewska J.S."/>
            <person name="Biernat P."/>
            <person name="Pawlowska J."/>
        </authorList>
    </citation>
    <scope>NUCLEOTIDE SEQUENCE [LARGE SCALE GENOMIC DNA]</scope>
    <source>
        <strain evidence="7 8">CBS 142.35</strain>
    </source>
</reference>
<proteinExistence type="inferred from homology"/>
<accession>A0A8H7VKM8</accession>
<feature type="domain" description="3-hydroxyisobutyrate dehydrogenase-like NAD-binding" evidence="6">
    <location>
        <begin position="182"/>
        <end position="295"/>
    </location>
</feature>
<comment type="similarity">
    <text evidence="1">Belongs to the HIBADH-related family. NP60 subfamily.</text>
</comment>
<dbReference type="PANTHER" id="PTHR43580">
    <property type="entry name" value="OXIDOREDUCTASE GLYR1-RELATED"/>
    <property type="match status" value="1"/>
</dbReference>
<evidence type="ECO:0000259" key="6">
    <source>
        <dbReference type="Pfam" id="PF14833"/>
    </source>
</evidence>
<dbReference type="AlphaFoldDB" id="A0A8H7VKM8"/>
<dbReference type="GO" id="GO:0050661">
    <property type="term" value="F:NADP binding"/>
    <property type="evidence" value="ECO:0007669"/>
    <property type="project" value="InterPro"/>
</dbReference>
<dbReference type="Gene3D" id="1.10.1040.10">
    <property type="entry name" value="N-(1-d-carboxylethyl)-l-norvaline Dehydrogenase, domain 2"/>
    <property type="match status" value="1"/>
</dbReference>
<evidence type="ECO:0000256" key="3">
    <source>
        <dbReference type="ARBA" id="ARBA00023027"/>
    </source>
</evidence>
<keyword evidence="2" id="KW-0560">Oxidoreductase</keyword>
<dbReference type="InterPro" id="IPR036291">
    <property type="entry name" value="NAD(P)-bd_dom_sf"/>
</dbReference>
<feature type="domain" description="6-phosphogluconate dehydrogenase NADP-binding" evidence="5">
    <location>
        <begin position="7"/>
        <end position="162"/>
    </location>
</feature>
<evidence type="ECO:0000256" key="2">
    <source>
        <dbReference type="ARBA" id="ARBA00023002"/>
    </source>
</evidence>
<dbReference type="OrthoDB" id="435038at2759"/>
<dbReference type="InterPro" id="IPR051265">
    <property type="entry name" value="HIBADH-related_NP60_sf"/>
</dbReference>
<dbReference type="InterPro" id="IPR015815">
    <property type="entry name" value="HIBADH-related"/>
</dbReference>
<evidence type="ECO:0000256" key="1">
    <source>
        <dbReference type="ARBA" id="ARBA00007598"/>
    </source>
</evidence>
<dbReference type="InterPro" id="IPR008927">
    <property type="entry name" value="6-PGluconate_DH-like_C_sf"/>
</dbReference>
<evidence type="ECO:0000313" key="8">
    <source>
        <dbReference type="Proteomes" id="UP000646827"/>
    </source>
</evidence>
<dbReference type="GO" id="GO:0051287">
    <property type="term" value="F:NAD binding"/>
    <property type="evidence" value="ECO:0007669"/>
    <property type="project" value="InterPro"/>
</dbReference>
<dbReference type="GO" id="GO:0016491">
    <property type="term" value="F:oxidoreductase activity"/>
    <property type="evidence" value="ECO:0007669"/>
    <property type="project" value="UniProtKB-KW"/>
</dbReference>
<dbReference type="InterPro" id="IPR029154">
    <property type="entry name" value="HIBADH-like_NADP-bd"/>
</dbReference>
<dbReference type="PIRSF" id="PIRSF000103">
    <property type="entry name" value="HIBADH"/>
    <property type="match status" value="1"/>
</dbReference>
<feature type="active site" evidence="4">
    <location>
        <position position="184"/>
    </location>
</feature>
<name>A0A8H7VKM8_9FUNG</name>
<evidence type="ECO:0000313" key="7">
    <source>
        <dbReference type="EMBL" id="KAG2226251.1"/>
    </source>
</evidence>
<evidence type="ECO:0000259" key="5">
    <source>
        <dbReference type="Pfam" id="PF03446"/>
    </source>
</evidence>